<dbReference type="InterPro" id="IPR022966">
    <property type="entry name" value="RNase_II/R_CS"/>
</dbReference>
<feature type="compositionally biased region" description="Basic residues" evidence="9">
    <location>
        <begin position="852"/>
        <end position="880"/>
    </location>
</feature>
<evidence type="ECO:0000256" key="9">
    <source>
        <dbReference type="SAM" id="MobiDB-lite"/>
    </source>
</evidence>
<dbReference type="GO" id="GO:0008859">
    <property type="term" value="F:exoribonuclease II activity"/>
    <property type="evidence" value="ECO:0007669"/>
    <property type="project" value="UniProtKB-EC"/>
</dbReference>
<evidence type="ECO:0000256" key="7">
    <source>
        <dbReference type="ARBA" id="ARBA00022884"/>
    </source>
</evidence>
<dbReference type="SMART" id="SM00955">
    <property type="entry name" value="RNB"/>
    <property type="match status" value="1"/>
</dbReference>
<feature type="compositionally biased region" description="Basic and acidic residues" evidence="9">
    <location>
        <begin position="750"/>
        <end position="763"/>
    </location>
</feature>
<comment type="catalytic activity">
    <reaction evidence="1 8">
        <text>Exonucleolytic cleavage in the 3'- to 5'-direction to yield nucleoside 5'-phosphates.</text>
        <dbReference type="EC" id="3.1.13.1"/>
    </reaction>
</comment>
<dbReference type="Gene3D" id="2.40.50.140">
    <property type="entry name" value="Nucleic acid-binding proteins"/>
    <property type="match status" value="2"/>
</dbReference>
<evidence type="ECO:0000259" key="10">
    <source>
        <dbReference type="PROSITE" id="PS50126"/>
    </source>
</evidence>
<evidence type="ECO:0000256" key="6">
    <source>
        <dbReference type="ARBA" id="ARBA00022839"/>
    </source>
</evidence>
<comment type="caution">
    <text evidence="11">The sequence shown here is derived from an EMBL/GenBank/DDBJ whole genome shotgun (WGS) entry which is preliminary data.</text>
</comment>
<dbReference type="InterPro" id="IPR050180">
    <property type="entry name" value="RNR_Ribonuclease"/>
</dbReference>
<dbReference type="PANTHER" id="PTHR23355">
    <property type="entry name" value="RIBONUCLEASE"/>
    <property type="match status" value="1"/>
</dbReference>
<dbReference type="Pfam" id="PF00575">
    <property type="entry name" value="S1"/>
    <property type="match status" value="1"/>
</dbReference>
<dbReference type="InterPro" id="IPR011129">
    <property type="entry name" value="CSD"/>
</dbReference>
<dbReference type="CDD" id="cd04471">
    <property type="entry name" value="S1_RNase_R"/>
    <property type="match status" value="1"/>
</dbReference>
<dbReference type="InterPro" id="IPR012340">
    <property type="entry name" value="NA-bd_OB-fold"/>
</dbReference>
<keyword evidence="4 8" id="KW-0540">Nuclease</keyword>
<evidence type="ECO:0000256" key="1">
    <source>
        <dbReference type="ARBA" id="ARBA00001849"/>
    </source>
</evidence>
<dbReference type="EC" id="3.1.13.1" evidence="8"/>
<feature type="region of interest" description="Disordered" evidence="9">
    <location>
        <begin position="1"/>
        <end position="20"/>
    </location>
</feature>
<dbReference type="EMBL" id="JBBMRA010000007">
    <property type="protein sequence ID" value="MEM5536583.1"/>
    <property type="molecule type" value="Genomic_DNA"/>
</dbReference>
<evidence type="ECO:0000313" key="11">
    <source>
        <dbReference type="EMBL" id="MEM5536583.1"/>
    </source>
</evidence>
<proteinExistence type="inferred from homology"/>
<dbReference type="PANTHER" id="PTHR23355:SF9">
    <property type="entry name" value="DIS3-LIKE EXONUCLEASE 2"/>
    <property type="match status" value="1"/>
</dbReference>
<keyword evidence="12" id="KW-1185">Reference proteome</keyword>
<dbReference type="Pfam" id="PF17876">
    <property type="entry name" value="CSD2"/>
    <property type="match status" value="1"/>
</dbReference>
<gene>
    <name evidence="8 11" type="primary">rnr</name>
    <name evidence="11" type="ORF">WNY58_09290</name>
</gene>
<evidence type="ECO:0000256" key="4">
    <source>
        <dbReference type="ARBA" id="ARBA00022722"/>
    </source>
</evidence>
<keyword evidence="7 8" id="KW-0694">RNA-binding</keyword>
<evidence type="ECO:0000313" key="12">
    <source>
        <dbReference type="Proteomes" id="UP001449225"/>
    </source>
</evidence>
<evidence type="ECO:0000256" key="8">
    <source>
        <dbReference type="HAMAP-Rule" id="MF_01895"/>
    </source>
</evidence>
<dbReference type="SMART" id="SM00316">
    <property type="entry name" value="S1"/>
    <property type="match status" value="1"/>
</dbReference>
<feature type="domain" description="S1 motif" evidence="10">
    <location>
        <begin position="663"/>
        <end position="744"/>
    </location>
</feature>
<dbReference type="InterPro" id="IPR040476">
    <property type="entry name" value="CSD2"/>
</dbReference>
<evidence type="ECO:0000256" key="5">
    <source>
        <dbReference type="ARBA" id="ARBA00022801"/>
    </source>
</evidence>
<dbReference type="InterPro" id="IPR013223">
    <property type="entry name" value="RNase_B_OB_dom"/>
</dbReference>
<dbReference type="SUPFAM" id="SSF50249">
    <property type="entry name" value="Nucleic acid-binding proteins"/>
    <property type="match status" value="4"/>
</dbReference>
<dbReference type="InterPro" id="IPR011805">
    <property type="entry name" value="RNase_R"/>
</dbReference>
<dbReference type="Pfam" id="PF08206">
    <property type="entry name" value="OB_RNB"/>
    <property type="match status" value="1"/>
</dbReference>
<sequence>MSNDWTKNDPQAASEAEKYSNPVPSRDFILQFMQERGAPLGHAQLCDGMGIKEEESRDAVFFRLKAMCRDGQLMTNRRNEFALMDKMSFIKGRVIGHRDGFGFVKPEDGSDDLKLSPRQMRQVFDGDQVLVQETNVDFKGRREGKIIEVLARNTRKLVGRFSGQEGFGYLRPENQRITQEIMIVPDPETPVTYKDGQLVVAELLRQPGKRDLPQAKVVEVLGDHLAPGMEITVAIHNYEIPHEWTDQVRQEIGELSAEVEESAKTNRVDLRDLPLVTIDGEDAKDFDDAVYAEQKAGGGWRLWVAIADVSWYVRPGTELDNEAFQRANSTYFPEFVVPMLPELLSNGLCSLNPAVDRLAMVCEMTISEKGGLSGYKFYEAVICSHARLTYTKVGKMLMEPDEGESKQLRAEYAHVVPHLEDLYSLYFALRKAREIRGAIDFETTETRMVFGENRKIEQIIPVHRNDAHKLIEECMLCANVATARFLSKLDIPAIYRVHEGPKEQKLENLRAYLGELGLNLAGGDKPEPKHYQELAEWIEGRPDRHLIQTMMLRSMRQAVYSPDNQGHFGLAYPAYTHFTSPIRRYPDLLVHRLIRSAIHSNKADSSIQRPADFVANADFVCSYSMEQLLALGEHCSMTERRSDDATRDVVAWLKCEYMQEHVGDEYEGVIAAVTGFGVFVELDELFVEGLVHITALPGDYYVFDQAKQRLVGERTRKTFKLGDRLSVKVVRVDLDERKIDFELADQQREKKKTTRELLAEGKIGDQNGKGKLPGQRNEWGNRPMKSGDDKSHPRKGSQREALAKSRRKSAASDDNGPKKRIAPTKTKPSAKNALSPAEQELMAFNAGEKGRSNKAKKRKVAAKPKLKGKQKGLKVKQEKR</sequence>
<dbReference type="HAMAP" id="MF_01895">
    <property type="entry name" value="RNase_R"/>
    <property type="match status" value="1"/>
</dbReference>
<dbReference type="Proteomes" id="UP001449225">
    <property type="component" value="Unassembled WGS sequence"/>
</dbReference>
<dbReference type="Pfam" id="PF00773">
    <property type="entry name" value="RNB"/>
    <property type="match status" value="1"/>
</dbReference>
<comment type="similarity">
    <text evidence="8">Belongs to the RNR ribonuclease family. RNase R subfamily.</text>
</comment>
<evidence type="ECO:0000256" key="2">
    <source>
        <dbReference type="ARBA" id="ARBA00004496"/>
    </source>
</evidence>
<reference evidence="11 12" key="1">
    <citation type="submission" date="2024-03" db="EMBL/GenBank/DDBJ databases">
        <title>Community enrichment and isolation of bacterial strains for fucoidan degradation.</title>
        <authorList>
            <person name="Sichert A."/>
        </authorList>
    </citation>
    <scope>NUCLEOTIDE SEQUENCE [LARGE SCALE GENOMIC DNA]</scope>
    <source>
        <strain evidence="11 12">AS76</strain>
    </source>
</reference>
<comment type="subcellular location">
    <subcellularLocation>
        <location evidence="2 8">Cytoplasm</location>
    </subcellularLocation>
</comment>
<name>A0ABU9TST5_9GAMM</name>
<feature type="compositionally biased region" description="Basic and acidic residues" evidence="9">
    <location>
        <begin position="785"/>
        <end position="803"/>
    </location>
</feature>
<dbReference type="NCBIfam" id="TIGR00358">
    <property type="entry name" value="3_prime_RNase"/>
    <property type="match status" value="1"/>
</dbReference>
<keyword evidence="6 8" id="KW-0269">Exonuclease</keyword>
<dbReference type="InterPro" id="IPR001900">
    <property type="entry name" value="RNase_II/R"/>
</dbReference>
<keyword evidence="5 8" id="KW-0378">Hydrolase</keyword>
<dbReference type="NCBIfam" id="TIGR02063">
    <property type="entry name" value="RNase_R"/>
    <property type="match status" value="1"/>
</dbReference>
<feature type="region of interest" description="Disordered" evidence="9">
    <location>
        <begin position="750"/>
        <end position="880"/>
    </location>
</feature>
<organism evidence="11 12">
    <name type="scientific">Neptuniibacter pectenicola</name>
    <dbReference type="NCBI Taxonomy" id="1806669"/>
    <lineage>
        <taxon>Bacteria</taxon>
        <taxon>Pseudomonadati</taxon>
        <taxon>Pseudomonadota</taxon>
        <taxon>Gammaproteobacteria</taxon>
        <taxon>Oceanospirillales</taxon>
        <taxon>Oceanospirillaceae</taxon>
        <taxon>Neptuniibacter</taxon>
    </lineage>
</organism>
<comment type="function">
    <text evidence="8">3'-5' exoribonuclease that releases 5'-nucleoside monophosphates and is involved in maturation of structured RNAs.</text>
</comment>
<dbReference type="PROSITE" id="PS50126">
    <property type="entry name" value="S1"/>
    <property type="match status" value="1"/>
</dbReference>
<dbReference type="SMART" id="SM00357">
    <property type="entry name" value="CSP"/>
    <property type="match status" value="1"/>
</dbReference>
<dbReference type="NCBIfam" id="NF008648">
    <property type="entry name" value="PRK11642.1"/>
    <property type="match status" value="1"/>
</dbReference>
<dbReference type="InterPro" id="IPR004476">
    <property type="entry name" value="RNase_II/RNase_R"/>
</dbReference>
<keyword evidence="3 8" id="KW-0963">Cytoplasm</keyword>
<evidence type="ECO:0000256" key="3">
    <source>
        <dbReference type="ARBA" id="ARBA00022490"/>
    </source>
</evidence>
<accession>A0ABU9TST5</accession>
<dbReference type="PROSITE" id="PS01175">
    <property type="entry name" value="RIBONUCLEASE_II"/>
    <property type="match status" value="1"/>
</dbReference>
<dbReference type="RefSeq" id="WP_342854382.1">
    <property type="nucleotide sequence ID" value="NZ_JBBMRA010000007.1"/>
</dbReference>
<feature type="compositionally biased region" description="Polar residues" evidence="9">
    <location>
        <begin position="1"/>
        <end position="11"/>
    </location>
</feature>
<dbReference type="InterPro" id="IPR003029">
    <property type="entry name" value="S1_domain"/>
</dbReference>
<protein>
    <recommendedName>
        <fullName evidence="8">Ribonuclease R</fullName>
        <shortName evidence="8">RNase R</shortName>
        <ecNumber evidence="8">3.1.13.1</ecNumber>
    </recommendedName>
</protein>